<comment type="similarity">
    <text evidence="1">Belongs to the PPR family. P subfamily.</text>
</comment>
<dbReference type="Pfam" id="PF01535">
    <property type="entry name" value="PPR"/>
    <property type="match status" value="2"/>
</dbReference>
<dbReference type="InterPro" id="IPR011990">
    <property type="entry name" value="TPR-like_helical_dom_sf"/>
</dbReference>
<gene>
    <name evidence="4" type="ORF">CFOL_v3_10303</name>
</gene>
<keyword evidence="2" id="KW-0677">Repeat</keyword>
<dbReference type="FunCoup" id="A0A1Q3BGA3">
    <property type="interactions" value="569"/>
</dbReference>
<evidence type="ECO:0000313" key="5">
    <source>
        <dbReference type="Proteomes" id="UP000187406"/>
    </source>
</evidence>
<comment type="caution">
    <text evidence="4">The sequence shown here is derived from an EMBL/GenBank/DDBJ whole genome shotgun (WGS) entry which is preliminary data.</text>
</comment>
<dbReference type="Pfam" id="PF13812">
    <property type="entry name" value="PPR_3"/>
    <property type="match status" value="1"/>
</dbReference>
<dbReference type="GO" id="GO:0005739">
    <property type="term" value="C:mitochondrion"/>
    <property type="evidence" value="ECO:0007669"/>
    <property type="project" value="TreeGrafter"/>
</dbReference>
<feature type="repeat" description="PPR" evidence="3">
    <location>
        <begin position="349"/>
        <end position="383"/>
    </location>
</feature>
<accession>A0A1Q3BGA3</accession>
<name>A0A1Q3BGA3_CEPFO</name>
<dbReference type="AlphaFoldDB" id="A0A1Q3BGA3"/>
<dbReference type="InterPro" id="IPR002885">
    <property type="entry name" value="PPR_rpt"/>
</dbReference>
<sequence>MAMRTVLTSLIRNKLQLEARNQWRRLISSTTKSTISKGDLKREILRLRYPRRSATAVIQNWVNEGHKITVPELRYISSQLVKTKRFKHALEISTWMEAQIGIEMSDADHAKKLELIIKVEGLTEAEEYFTSIRSTAAKKAACLALLRGYVKDRDIDKAEALMMRMNGMGLIVSPHPYNEMMKLYVSNSQCEKVLLVISEMKRNKVPLNVLSYNIWMNACGEVNGVGDVEMAYNEMLNDKGVEVGWSTLATLSNVYIKAGFVDKAVLALRIAEKKLSTTNRLAYFFLITMYASLKNKDGVLRAWKASKAVNGRITCANYMSILLCLVKLGDIAEAEMVFMEWETSCRKYDVRVSNILLGAYMRNGLVNKAESLHVHTLERGGQPNYKTWEILMEGWVRSQNMDKAINAMKKGFAMLKHCDWRPSHDVVMAIAEYFEKQENLEEANRYIRDIHRLGLGNLNLYKLLLRMCFCAKRPASDILRMMEKDKIEMDEETSSLVQAFSMLPAEIDGNQGTPF</sequence>
<keyword evidence="5" id="KW-1185">Reference proteome</keyword>
<evidence type="ECO:0000256" key="3">
    <source>
        <dbReference type="PROSITE-ProRule" id="PRU00708"/>
    </source>
</evidence>
<protein>
    <submittedName>
        <fullName evidence="4">PPR domain-containing protein</fullName>
    </submittedName>
</protein>
<dbReference type="STRING" id="3775.A0A1Q3BGA3"/>
<dbReference type="EMBL" id="BDDD01000503">
    <property type="protein sequence ID" value="GAV66793.1"/>
    <property type="molecule type" value="Genomic_DNA"/>
</dbReference>
<dbReference type="InParanoid" id="A0A1Q3BGA3"/>
<evidence type="ECO:0000313" key="4">
    <source>
        <dbReference type="EMBL" id="GAV66793.1"/>
    </source>
</evidence>
<dbReference type="PROSITE" id="PS51375">
    <property type="entry name" value="PPR"/>
    <property type="match status" value="1"/>
</dbReference>
<evidence type="ECO:0000256" key="2">
    <source>
        <dbReference type="ARBA" id="ARBA00022737"/>
    </source>
</evidence>
<dbReference type="PANTHER" id="PTHR45717:SF13">
    <property type="entry name" value="OS02G0796400 PROTEIN"/>
    <property type="match status" value="1"/>
</dbReference>
<reference evidence="5" key="1">
    <citation type="submission" date="2016-04" db="EMBL/GenBank/DDBJ databases">
        <title>Cephalotus genome sequencing.</title>
        <authorList>
            <person name="Fukushima K."/>
            <person name="Hasebe M."/>
            <person name="Fang X."/>
        </authorList>
    </citation>
    <scope>NUCLEOTIDE SEQUENCE [LARGE SCALE GENOMIC DNA]</scope>
    <source>
        <strain evidence="5">cv. St1</strain>
    </source>
</reference>
<dbReference type="OrthoDB" id="1146105at2759"/>
<proteinExistence type="inferred from homology"/>
<organism evidence="4 5">
    <name type="scientific">Cephalotus follicularis</name>
    <name type="common">Albany pitcher plant</name>
    <dbReference type="NCBI Taxonomy" id="3775"/>
    <lineage>
        <taxon>Eukaryota</taxon>
        <taxon>Viridiplantae</taxon>
        <taxon>Streptophyta</taxon>
        <taxon>Embryophyta</taxon>
        <taxon>Tracheophyta</taxon>
        <taxon>Spermatophyta</taxon>
        <taxon>Magnoliopsida</taxon>
        <taxon>eudicotyledons</taxon>
        <taxon>Gunneridae</taxon>
        <taxon>Pentapetalae</taxon>
        <taxon>rosids</taxon>
        <taxon>fabids</taxon>
        <taxon>Oxalidales</taxon>
        <taxon>Cephalotaceae</taxon>
        <taxon>Cephalotus</taxon>
    </lineage>
</organism>
<dbReference type="PANTHER" id="PTHR45717">
    <property type="entry name" value="OS12G0527900 PROTEIN"/>
    <property type="match status" value="1"/>
</dbReference>
<dbReference type="Proteomes" id="UP000187406">
    <property type="component" value="Unassembled WGS sequence"/>
</dbReference>
<evidence type="ECO:0000256" key="1">
    <source>
        <dbReference type="ARBA" id="ARBA00007626"/>
    </source>
</evidence>
<dbReference type="GO" id="GO:0003729">
    <property type="term" value="F:mRNA binding"/>
    <property type="evidence" value="ECO:0007669"/>
    <property type="project" value="UniProtKB-ARBA"/>
</dbReference>
<dbReference type="Gene3D" id="1.25.40.10">
    <property type="entry name" value="Tetratricopeptide repeat domain"/>
    <property type="match status" value="2"/>
</dbReference>